<evidence type="ECO:0000313" key="4">
    <source>
        <dbReference type="Proteomes" id="UP000663873"/>
    </source>
</evidence>
<dbReference type="EMBL" id="CAJOBR010063508">
    <property type="protein sequence ID" value="CAF5077552.1"/>
    <property type="molecule type" value="Genomic_DNA"/>
</dbReference>
<protein>
    <submittedName>
        <fullName evidence="2">Uncharacterized protein</fullName>
    </submittedName>
</protein>
<comment type="caution">
    <text evidence="2">The sequence shown here is derived from an EMBL/GenBank/DDBJ whole genome shotgun (WGS) entry which is preliminary data.</text>
</comment>
<evidence type="ECO:0000313" key="1">
    <source>
        <dbReference type="EMBL" id="CAF4891713.1"/>
    </source>
</evidence>
<dbReference type="Proteomes" id="UP000663873">
    <property type="component" value="Unassembled WGS sequence"/>
</dbReference>
<sequence length="46" mass="5333">MLEINLYPATIPTADYFCKVEKISKIDEQFKEGQKLEAVDPLEMSR</sequence>
<name>A0A822DQY4_9BILA</name>
<feature type="non-terminal residue" evidence="2">
    <location>
        <position position="1"/>
    </location>
</feature>
<dbReference type="Proteomes" id="UP000663848">
    <property type="component" value="Unassembled WGS sequence"/>
</dbReference>
<proteinExistence type="predicted"/>
<accession>A0A822DQY4</accession>
<evidence type="ECO:0000313" key="2">
    <source>
        <dbReference type="EMBL" id="CAF5077552.1"/>
    </source>
</evidence>
<organism evidence="2 3">
    <name type="scientific">Rotaria socialis</name>
    <dbReference type="NCBI Taxonomy" id="392032"/>
    <lineage>
        <taxon>Eukaryota</taxon>
        <taxon>Metazoa</taxon>
        <taxon>Spiralia</taxon>
        <taxon>Gnathifera</taxon>
        <taxon>Rotifera</taxon>
        <taxon>Eurotatoria</taxon>
        <taxon>Bdelloidea</taxon>
        <taxon>Philodinida</taxon>
        <taxon>Philodinidae</taxon>
        <taxon>Rotaria</taxon>
    </lineage>
</organism>
<gene>
    <name evidence="2" type="ORF">QYT958_LOCUS43691</name>
    <name evidence="1" type="ORF">UJA718_LOCUS45121</name>
</gene>
<dbReference type="AlphaFoldDB" id="A0A822DQY4"/>
<dbReference type="EMBL" id="CAJOBP010073653">
    <property type="protein sequence ID" value="CAF4891713.1"/>
    <property type="molecule type" value="Genomic_DNA"/>
</dbReference>
<keyword evidence="4" id="KW-1185">Reference proteome</keyword>
<reference evidence="2" key="1">
    <citation type="submission" date="2021-02" db="EMBL/GenBank/DDBJ databases">
        <authorList>
            <person name="Nowell W R."/>
        </authorList>
    </citation>
    <scope>NUCLEOTIDE SEQUENCE</scope>
</reference>
<evidence type="ECO:0000313" key="3">
    <source>
        <dbReference type="Proteomes" id="UP000663848"/>
    </source>
</evidence>